<protein>
    <submittedName>
        <fullName evidence="1">Uncharacterized protein</fullName>
    </submittedName>
</protein>
<accession>A0A9W8N7X7</accession>
<dbReference type="VEuPathDB" id="FungiDB:F4678DRAFT_415823"/>
<organism evidence="1 2">
    <name type="scientific">Xylaria arbuscula</name>
    <dbReference type="NCBI Taxonomy" id="114810"/>
    <lineage>
        <taxon>Eukaryota</taxon>
        <taxon>Fungi</taxon>
        <taxon>Dikarya</taxon>
        <taxon>Ascomycota</taxon>
        <taxon>Pezizomycotina</taxon>
        <taxon>Sordariomycetes</taxon>
        <taxon>Xylariomycetidae</taxon>
        <taxon>Xylariales</taxon>
        <taxon>Xylariaceae</taxon>
        <taxon>Xylaria</taxon>
    </lineage>
</organism>
<comment type="caution">
    <text evidence="1">The sequence shown here is derived from an EMBL/GenBank/DDBJ whole genome shotgun (WGS) entry which is preliminary data.</text>
</comment>
<dbReference type="Proteomes" id="UP001148614">
    <property type="component" value="Unassembled WGS sequence"/>
</dbReference>
<proteinExistence type="predicted"/>
<evidence type="ECO:0000313" key="1">
    <source>
        <dbReference type="EMBL" id="KAJ3562045.1"/>
    </source>
</evidence>
<dbReference type="EMBL" id="JANPWZ010001964">
    <property type="protein sequence ID" value="KAJ3562045.1"/>
    <property type="molecule type" value="Genomic_DNA"/>
</dbReference>
<gene>
    <name evidence="1" type="ORF">NPX13_g8714</name>
</gene>
<reference evidence="1" key="1">
    <citation type="submission" date="2022-07" db="EMBL/GenBank/DDBJ databases">
        <title>Genome Sequence of Xylaria arbuscula.</title>
        <authorList>
            <person name="Buettner E."/>
        </authorList>
    </citation>
    <scope>NUCLEOTIDE SEQUENCE</scope>
    <source>
        <strain evidence="1">VT107</strain>
    </source>
</reference>
<evidence type="ECO:0000313" key="2">
    <source>
        <dbReference type="Proteomes" id="UP001148614"/>
    </source>
</evidence>
<sequence length="263" mass="29765">MALAPVACRPGSPGIKLAEKINFLEVLPLELRLKVYEHFFADLISELSDNLFGVFALYDSLYDYTQASLESHIGKTGLTTLLYTCKQVHDEAIRVLCSEAEFVLNIMGDEDGDDKERDDFRLPEGNQLLKFAKNLKVNLEPLSDATNGRLVRRIHRFLAIIDNGANLRTLKLRISGPNLTDPRTLDEILSALSTLRTRKRIEVAVGEVPEEILSDERLHRFVDAIDGIYLGRGQHPLEPNHYDGEDDDDDYCGTYESDMNLWI</sequence>
<name>A0A9W8N7X7_9PEZI</name>
<keyword evidence="2" id="KW-1185">Reference proteome</keyword>
<dbReference type="AlphaFoldDB" id="A0A9W8N7X7"/>